<protein>
    <submittedName>
        <fullName evidence="1">Uncharacterized protein</fullName>
    </submittedName>
</protein>
<dbReference type="EMBL" id="BARV01017284">
    <property type="protein sequence ID" value="GAI21575.1"/>
    <property type="molecule type" value="Genomic_DNA"/>
</dbReference>
<accession>X1N411</accession>
<proteinExistence type="predicted"/>
<gene>
    <name evidence="1" type="ORF">S06H3_29497</name>
</gene>
<dbReference type="AlphaFoldDB" id="X1N411"/>
<evidence type="ECO:0000313" key="1">
    <source>
        <dbReference type="EMBL" id="GAI21575.1"/>
    </source>
</evidence>
<sequence length="85" mass="9676">TYVSISHDLCLERAREAMQKDIKDKGIIHFISYTNKPGALIWRQSEYLNTLAIYSHFLQKGIQLLNPILSPDIARKVATSFLVTA</sequence>
<organism evidence="1">
    <name type="scientific">marine sediment metagenome</name>
    <dbReference type="NCBI Taxonomy" id="412755"/>
    <lineage>
        <taxon>unclassified sequences</taxon>
        <taxon>metagenomes</taxon>
        <taxon>ecological metagenomes</taxon>
    </lineage>
</organism>
<reference evidence="1" key="1">
    <citation type="journal article" date="2014" name="Front. Microbiol.">
        <title>High frequency of phylogenetically diverse reductive dehalogenase-homologous genes in deep subseafloor sedimentary metagenomes.</title>
        <authorList>
            <person name="Kawai M."/>
            <person name="Futagami T."/>
            <person name="Toyoda A."/>
            <person name="Takaki Y."/>
            <person name="Nishi S."/>
            <person name="Hori S."/>
            <person name="Arai W."/>
            <person name="Tsubouchi T."/>
            <person name="Morono Y."/>
            <person name="Uchiyama I."/>
            <person name="Ito T."/>
            <person name="Fujiyama A."/>
            <person name="Inagaki F."/>
            <person name="Takami H."/>
        </authorList>
    </citation>
    <scope>NUCLEOTIDE SEQUENCE</scope>
    <source>
        <strain evidence="1">Expedition CK06-06</strain>
    </source>
</reference>
<comment type="caution">
    <text evidence="1">The sequence shown here is derived from an EMBL/GenBank/DDBJ whole genome shotgun (WGS) entry which is preliminary data.</text>
</comment>
<name>X1N411_9ZZZZ</name>
<feature type="non-terminal residue" evidence="1">
    <location>
        <position position="1"/>
    </location>
</feature>